<organism evidence="1 2">
    <name type="scientific">Brevibacterium daeguense</name>
    <dbReference type="NCBI Taxonomy" id="909936"/>
    <lineage>
        <taxon>Bacteria</taxon>
        <taxon>Bacillati</taxon>
        <taxon>Actinomycetota</taxon>
        <taxon>Actinomycetes</taxon>
        <taxon>Micrococcales</taxon>
        <taxon>Brevibacteriaceae</taxon>
        <taxon>Brevibacterium</taxon>
    </lineage>
</organism>
<reference evidence="2" key="1">
    <citation type="journal article" date="2019" name="Int. J. Syst. Evol. Microbiol.">
        <title>The Global Catalogue of Microorganisms (GCM) 10K type strain sequencing project: providing services to taxonomists for standard genome sequencing and annotation.</title>
        <authorList>
            <consortium name="The Broad Institute Genomics Platform"/>
            <consortium name="The Broad Institute Genome Sequencing Center for Infectious Disease"/>
            <person name="Wu L."/>
            <person name="Ma J."/>
        </authorList>
    </citation>
    <scope>NUCLEOTIDE SEQUENCE [LARGE SCALE GENOMIC DNA]</scope>
    <source>
        <strain evidence="2">JCM 17458</strain>
    </source>
</reference>
<dbReference type="Gene3D" id="3.50.50.60">
    <property type="entry name" value="FAD/NAD(P)-binding domain"/>
    <property type="match status" value="1"/>
</dbReference>
<evidence type="ECO:0000313" key="2">
    <source>
        <dbReference type="Proteomes" id="UP001501586"/>
    </source>
</evidence>
<protein>
    <submittedName>
        <fullName evidence="1">NAD(P)/FAD-dependent oxidoreductase</fullName>
    </submittedName>
</protein>
<keyword evidence="2" id="KW-1185">Reference proteome</keyword>
<dbReference type="PANTHER" id="PTHR10668">
    <property type="entry name" value="PHYTOENE DEHYDROGENASE"/>
    <property type="match status" value="1"/>
</dbReference>
<dbReference type="InterPro" id="IPR036188">
    <property type="entry name" value="FAD/NAD-bd_sf"/>
</dbReference>
<sequence>MTKAIVVGSGPNGLAAAVTLARRGLDVTVLEAADTPGGGTRSAELTLPGVLHDECSGFHPLALDNAFAGEADLSRYGLEWLWPEIQYAHPLDHGAGAAAWQDVATTARHLFDDGDTWAKVFGPLARNFPDTTDDFLRPMLHVPEHLFKLAHFGGFAGMPAALVAQLWKTPEARALFGGVAAHAFRPLTTLASSAIGVALGTAAHAYGWPVAKGGSQAIATATIAALEGLGGRVETGVQVRSLADLPDAEVIMLDTGPAAAADIAGDRLPPRVRRGLRRFRHGPGAFVVNFAVEGGIPWEYQQARAAGTVHVAGTFEEIAAAERQINQGVMPERPFVLLGQQYLADPGRSAGDVHPIDAYAHVPAGYEGDATEAIEEQIERFAPGFRERIVGRHVRSTAELEGKNPNYVGGDIVTGANSAFQLLLRPRVSVDPYSLGAPGLFLCSAATPPGAGAHGMCGYNAARSALAQLGEEVQLGEEARVGPRTVDGD</sequence>
<dbReference type="Pfam" id="PF13450">
    <property type="entry name" value="NAD_binding_8"/>
    <property type="match status" value="1"/>
</dbReference>
<dbReference type="SUPFAM" id="SSF51905">
    <property type="entry name" value="FAD/NAD(P)-binding domain"/>
    <property type="match status" value="1"/>
</dbReference>
<accession>A0ABP8EK46</accession>
<gene>
    <name evidence="1" type="ORF">GCM10022261_17280</name>
</gene>
<dbReference type="Proteomes" id="UP001501586">
    <property type="component" value="Unassembled WGS sequence"/>
</dbReference>
<proteinExistence type="predicted"/>
<dbReference type="PANTHER" id="PTHR10668:SF105">
    <property type="entry name" value="DEHYDROGENASE-RELATED"/>
    <property type="match status" value="1"/>
</dbReference>
<dbReference type="RefSeq" id="WP_272902533.1">
    <property type="nucleotide sequence ID" value="NZ_BAABAZ010000006.1"/>
</dbReference>
<comment type="caution">
    <text evidence="1">The sequence shown here is derived from an EMBL/GenBank/DDBJ whole genome shotgun (WGS) entry which is preliminary data.</text>
</comment>
<name>A0ABP8EK46_9MICO</name>
<dbReference type="PRINTS" id="PR00411">
    <property type="entry name" value="PNDRDTASEI"/>
</dbReference>
<dbReference type="EMBL" id="BAABAZ010000006">
    <property type="protein sequence ID" value="GAA4284197.1"/>
    <property type="molecule type" value="Genomic_DNA"/>
</dbReference>
<evidence type="ECO:0000313" key="1">
    <source>
        <dbReference type="EMBL" id="GAA4284197.1"/>
    </source>
</evidence>